<keyword evidence="2" id="KW-1133">Transmembrane helix</keyword>
<reference evidence="3 4" key="1">
    <citation type="journal article" date="2018" name="Nat. Ecol. Evol.">
        <title>Genomic signatures of mitonuclear coevolution across populations of Tigriopus californicus.</title>
        <authorList>
            <person name="Barreto F.S."/>
            <person name="Watson E.T."/>
            <person name="Lima T.G."/>
            <person name="Willett C.S."/>
            <person name="Edmands S."/>
            <person name="Li W."/>
            <person name="Burton R.S."/>
        </authorList>
    </citation>
    <scope>NUCLEOTIDE SEQUENCE [LARGE SCALE GENOMIC DNA]</scope>
    <source>
        <strain evidence="3 4">San Diego</strain>
    </source>
</reference>
<comment type="caution">
    <text evidence="3">The sequence shown here is derived from an EMBL/GenBank/DDBJ whole genome shotgun (WGS) entry which is preliminary data.</text>
</comment>
<gene>
    <name evidence="3" type="ORF">TCAL_16022</name>
</gene>
<keyword evidence="4" id="KW-1185">Reference proteome</keyword>
<protein>
    <recommendedName>
        <fullName evidence="5">G-protein coupled receptors family 1 profile domain-containing protein</fullName>
    </recommendedName>
</protein>
<keyword evidence="2" id="KW-0472">Membrane</keyword>
<feature type="transmembrane region" description="Helical" evidence="2">
    <location>
        <begin position="31"/>
        <end position="56"/>
    </location>
</feature>
<dbReference type="EMBL" id="VCGU01000002">
    <property type="protein sequence ID" value="TRY79488.1"/>
    <property type="molecule type" value="Genomic_DNA"/>
</dbReference>
<organism evidence="3 4">
    <name type="scientific">Tigriopus californicus</name>
    <name type="common">Marine copepod</name>
    <dbReference type="NCBI Taxonomy" id="6832"/>
    <lineage>
        <taxon>Eukaryota</taxon>
        <taxon>Metazoa</taxon>
        <taxon>Ecdysozoa</taxon>
        <taxon>Arthropoda</taxon>
        <taxon>Crustacea</taxon>
        <taxon>Multicrustacea</taxon>
        <taxon>Hexanauplia</taxon>
        <taxon>Copepoda</taxon>
        <taxon>Harpacticoida</taxon>
        <taxon>Harpacticidae</taxon>
        <taxon>Tigriopus</taxon>
    </lineage>
</organism>
<dbReference type="AlphaFoldDB" id="A0A553PP81"/>
<proteinExistence type="predicted"/>
<evidence type="ECO:0000256" key="1">
    <source>
        <dbReference type="SAM" id="MobiDB-lite"/>
    </source>
</evidence>
<keyword evidence="2" id="KW-0812">Transmembrane</keyword>
<feature type="transmembrane region" description="Helical" evidence="2">
    <location>
        <begin position="68"/>
        <end position="91"/>
    </location>
</feature>
<sequence>MPIVYNMTRFNIEVARALFGPLPNLLCMTTVFFNIFLTIVSLLTFNEIMVLRYLYICVWKNVGKLNDAFFSAFLTVANMFLASFFALVTMLSQDVQVFLYGVCIAKPKRESPSGNNQGNGRKRVNGAPDRVHLHPRAGFEKLQPQT</sequence>
<evidence type="ECO:0000313" key="3">
    <source>
        <dbReference type="EMBL" id="TRY79488.1"/>
    </source>
</evidence>
<evidence type="ECO:0000256" key="2">
    <source>
        <dbReference type="SAM" id="Phobius"/>
    </source>
</evidence>
<accession>A0A553PP81</accession>
<evidence type="ECO:0008006" key="5">
    <source>
        <dbReference type="Google" id="ProtNLM"/>
    </source>
</evidence>
<feature type="region of interest" description="Disordered" evidence="1">
    <location>
        <begin position="108"/>
        <end position="146"/>
    </location>
</feature>
<name>A0A553PP81_TIGCA</name>
<dbReference type="Proteomes" id="UP000318571">
    <property type="component" value="Chromosome 6"/>
</dbReference>
<evidence type="ECO:0000313" key="4">
    <source>
        <dbReference type="Proteomes" id="UP000318571"/>
    </source>
</evidence>